<dbReference type="AlphaFoldDB" id="A0A820PRR2"/>
<protein>
    <submittedName>
        <fullName evidence="1">Uncharacterized protein</fullName>
    </submittedName>
</protein>
<gene>
    <name evidence="1" type="ORF">OKA104_LOCUS51903</name>
</gene>
<feature type="non-terminal residue" evidence="1">
    <location>
        <position position="1"/>
    </location>
</feature>
<comment type="caution">
    <text evidence="1">The sequence shown here is derived from an EMBL/GenBank/DDBJ whole genome shotgun (WGS) entry which is preliminary data.</text>
</comment>
<dbReference type="Proteomes" id="UP000663881">
    <property type="component" value="Unassembled WGS sequence"/>
</dbReference>
<organism evidence="1 2">
    <name type="scientific">Adineta steineri</name>
    <dbReference type="NCBI Taxonomy" id="433720"/>
    <lineage>
        <taxon>Eukaryota</taxon>
        <taxon>Metazoa</taxon>
        <taxon>Spiralia</taxon>
        <taxon>Gnathifera</taxon>
        <taxon>Rotifera</taxon>
        <taxon>Eurotatoria</taxon>
        <taxon>Bdelloidea</taxon>
        <taxon>Adinetida</taxon>
        <taxon>Adinetidae</taxon>
        <taxon>Adineta</taxon>
    </lineage>
</organism>
<evidence type="ECO:0000313" key="1">
    <source>
        <dbReference type="EMBL" id="CAF4410301.1"/>
    </source>
</evidence>
<evidence type="ECO:0000313" key="2">
    <source>
        <dbReference type="Proteomes" id="UP000663881"/>
    </source>
</evidence>
<sequence>LSDSHSYGSLQQLPTINSSLYNGRNTDFISSKNNSPQSYSTSMQSDLHSNTFWRKTLRENCNYLSDGLTRIFQKLKTTKSHEKAYEVMRSLRKCITNAIVRFR</sequence>
<reference evidence="1" key="1">
    <citation type="submission" date="2021-02" db="EMBL/GenBank/DDBJ databases">
        <authorList>
            <person name="Nowell W R."/>
        </authorList>
    </citation>
    <scope>NUCLEOTIDE SEQUENCE</scope>
</reference>
<name>A0A820PRR2_9BILA</name>
<accession>A0A820PRR2</accession>
<proteinExistence type="predicted"/>
<dbReference type="EMBL" id="CAJOAY010029064">
    <property type="protein sequence ID" value="CAF4410301.1"/>
    <property type="molecule type" value="Genomic_DNA"/>
</dbReference>